<dbReference type="SUPFAM" id="SSF56935">
    <property type="entry name" value="Porins"/>
    <property type="match status" value="1"/>
</dbReference>
<evidence type="ECO:0008006" key="6">
    <source>
        <dbReference type="Google" id="ProtNLM"/>
    </source>
</evidence>
<dbReference type="AlphaFoldDB" id="A0AAX2A453"/>
<dbReference type="EMBL" id="CP031217">
    <property type="protein sequence ID" value="AXH11587.1"/>
    <property type="molecule type" value="Genomic_DNA"/>
</dbReference>
<proteinExistence type="predicted"/>
<keyword evidence="1" id="KW-0732">Signal</keyword>
<dbReference type="Proteomes" id="UP000289193">
    <property type="component" value="Unassembled WGS sequence"/>
</dbReference>
<reference evidence="2 4" key="2">
    <citation type="submission" date="2018-07" db="EMBL/GenBank/DDBJ databases">
        <title>Complete genome of the Arcobacter bivalviorum type strain LMG 26154.</title>
        <authorList>
            <person name="Miller W.G."/>
            <person name="Yee E."/>
            <person name="Bono J.L."/>
        </authorList>
    </citation>
    <scope>NUCLEOTIDE SEQUENCE [LARGE SCALE GENOMIC DNA]</scope>
    <source>
        <strain evidence="2 4">LMG 26154</strain>
    </source>
</reference>
<dbReference type="NCBIfam" id="NF033923">
    <property type="entry name" value="opr_proin_2"/>
    <property type="match status" value="1"/>
</dbReference>
<organism evidence="3 5">
    <name type="scientific">Halarcobacter bivalviorum</name>
    <dbReference type="NCBI Taxonomy" id="663364"/>
    <lineage>
        <taxon>Bacteria</taxon>
        <taxon>Pseudomonadati</taxon>
        <taxon>Campylobacterota</taxon>
        <taxon>Epsilonproteobacteria</taxon>
        <taxon>Campylobacterales</taxon>
        <taxon>Arcobacteraceae</taxon>
        <taxon>Halarcobacter</taxon>
    </lineage>
</organism>
<protein>
    <recommendedName>
        <fullName evidence="6">Porin</fullName>
    </recommendedName>
</protein>
<feature type="chain" id="PRO_5044718391" description="Porin" evidence="1">
    <location>
        <begin position="21"/>
        <end position="368"/>
    </location>
</feature>
<reference evidence="3 5" key="1">
    <citation type="submission" date="2017-10" db="EMBL/GenBank/DDBJ databases">
        <title>Genomics of the genus Arcobacter.</title>
        <authorList>
            <person name="Perez-Cataluna A."/>
            <person name="Figueras M.J."/>
        </authorList>
    </citation>
    <scope>NUCLEOTIDE SEQUENCE [LARGE SCALE GENOMIC DNA]</scope>
    <source>
        <strain evidence="3 5">CECT 7835</strain>
    </source>
</reference>
<gene>
    <name evidence="2" type="ORF">ABIV_0566</name>
    <name evidence="3" type="ORF">CRV05_12750</name>
</gene>
<evidence type="ECO:0000313" key="3">
    <source>
        <dbReference type="EMBL" id="RXK08912.1"/>
    </source>
</evidence>
<name>A0AAX2A453_9BACT</name>
<evidence type="ECO:0000313" key="5">
    <source>
        <dbReference type="Proteomes" id="UP000289193"/>
    </source>
</evidence>
<dbReference type="Proteomes" id="UP000253850">
    <property type="component" value="Chromosome"/>
</dbReference>
<dbReference type="KEGG" id="hbv:ABIV_0566"/>
<sequence length="368" mass="39951">MKKFSLFTCALLLSTSTVFAADSIDEAFKSGKVSGDITLHTVKYDNKGVVDSGFTAGTVGLAYETGSFYGLSAKMGFRANHEFSEVEEGDYENFFVHDALMTEAYLKYASESFSITAGRQAIDLEWLGDYNEAIVAAITAIPDTTIILGYTDRQAISDEDESSDFTELTNEGAYVLDIKYKAFDSLEFNPYAYSAPDAVDFYGLKTSYSSDIFSAIAHYATSNVDSKMKDITTDDGNILNLELGTSFAGISASLGYIKTDKDYGIGLMDTYGDNINLMDSGNQIYSADAKTVYGSLSYEIAGVELGALYSDTEYGADNFDEKELNLTVSYAITDSLSVGLLYADIDTDSDDADSNDSTYGSLTLSYSF</sequence>
<evidence type="ECO:0000256" key="1">
    <source>
        <dbReference type="SAM" id="SignalP"/>
    </source>
</evidence>
<dbReference type="NCBIfam" id="NF033922">
    <property type="entry name" value="opr_porin_1"/>
    <property type="match status" value="1"/>
</dbReference>
<accession>A0AAX2A453</accession>
<dbReference type="RefSeq" id="WP_114838457.1">
    <property type="nucleotide sequence ID" value="NZ_CP031217.1"/>
</dbReference>
<dbReference type="Gene3D" id="2.40.160.10">
    <property type="entry name" value="Porin"/>
    <property type="match status" value="1"/>
</dbReference>
<evidence type="ECO:0000313" key="4">
    <source>
        <dbReference type="Proteomes" id="UP000253850"/>
    </source>
</evidence>
<dbReference type="InterPro" id="IPR023614">
    <property type="entry name" value="Porin_dom_sf"/>
</dbReference>
<evidence type="ECO:0000313" key="2">
    <source>
        <dbReference type="EMBL" id="AXH11587.1"/>
    </source>
</evidence>
<feature type="signal peptide" evidence="1">
    <location>
        <begin position="1"/>
        <end position="20"/>
    </location>
</feature>
<dbReference type="EMBL" id="PDKM01000009">
    <property type="protein sequence ID" value="RXK08912.1"/>
    <property type="molecule type" value="Genomic_DNA"/>
</dbReference>
<keyword evidence="5" id="KW-1185">Reference proteome</keyword>